<feature type="compositionally biased region" description="Basic and acidic residues" evidence="1">
    <location>
        <begin position="269"/>
        <end position="308"/>
    </location>
</feature>
<feature type="compositionally biased region" description="Basic and acidic residues" evidence="1">
    <location>
        <begin position="247"/>
        <end position="263"/>
    </location>
</feature>
<feature type="compositionally biased region" description="Basic and acidic residues" evidence="1">
    <location>
        <begin position="169"/>
        <end position="181"/>
    </location>
</feature>
<gene>
    <name evidence="2" type="ORF">DB88DRAFT_42406</name>
</gene>
<keyword evidence="3" id="KW-1185">Reference proteome</keyword>
<dbReference type="AlphaFoldDB" id="A0AAD9L9V3"/>
<evidence type="ECO:0000313" key="3">
    <source>
        <dbReference type="Proteomes" id="UP001182556"/>
    </source>
</evidence>
<name>A0AAD9L9V3_PAPLA</name>
<dbReference type="EMBL" id="JAODAN010000001">
    <property type="protein sequence ID" value="KAK1927654.1"/>
    <property type="molecule type" value="Genomic_DNA"/>
</dbReference>
<protein>
    <submittedName>
        <fullName evidence="2">Folate-sensitive fragile site protein Fra10Ac1-domain-containing protein</fullName>
    </submittedName>
</protein>
<feature type="compositionally biased region" description="Basic and acidic residues" evidence="1">
    <location>
        <begin position="231"/>
        <end position="240"/>
    </location>
</feature>
<dbReference type="InterPro" id="IPR019129">
    <property type="entry name" value="Folate-sensitive_fs_Fra10Ac1"/>
</dbReference>
<comment type="caution">
    <text evidence="2">The sequence shown here is derived from an EMBL/GenBank/DDBJ whole genome shotgun (WGS) entry which is preliminary data.</text>
</comment>
<reference evidence="2" key="1">
    <citation type="submission" date="2023-02" db="EMBL/GenBank/DDBJ databases">
        <title>Identification and recombinant expression of a fungal hydrolase from Papiliotrema laurentii that hydrolyzes apple cutin and clears colloidal polyester polyurethane.</title>
        <authorList>
            <consortium name="DOE Joint Genome Institute"/>
            <person name="Roman V.A."/>
            <person name="Bojanowski C."/>
            <person name="Crable B.R."/>
            <person name="Wagner D.N."/>
            <person name="Hung C.S."/>
            <person name="Nadeau L.J."/>
            <person name="Schratz L."/>
            <person name="Haridas S."/>
            <person name="Pangilinan J."/>
            <person name="Lipzen A."/>
            <person name="Na H."/>
            <person name="Yan M."/>
            <person name="Ng V."/>
            <person name="Grigoriev I.V."/>
            <person name="Spatafora J.W."/>
            <person name="Barlow D."/>
            <person name="Biffinger J."/>
            <person name="Kelley-Loughnane N."/>
            <person name="Varaljay V.A."/>
            <person name="Crookes-Goodson W.J."/>
        </authorList>
    </citation>
    <scope>NUCLEOTIDE SEQUENCE</scope>
    <source>
        <strain evidence="2">5307AH</strain>
    </source>
</reference>
<feature type="compositionally biased region" description="Polar residues" evidence="1">
    <location>
        <begin position="159"/>
        <end position="168"/>
    </location>
</feature>
<feature type="compositionally biased region" description="Basic residues" evidence="1">
    <location>
        <begin position="309"/>
        <end position="327"/>
    </location>
</feature>
<evidence type="ECO:0000256" key="1">
    <source>
        <dbReference type="SAM" id="MobiDB-lite"/>
    </source>
</evidence>
<evidence type="ECO:0000313" key="2">
    <source>
        <dbReference type="EMBL" id="KAK1927654.1"/>
    </source>
</evidence>
<feature type="region of interest" description="Disordered" evidence="1">
    <location>
        <begin position="231"/>
        <end position="333"/>
    </location>
</feature>
<feature type="region of interest" description="Disordered" evidence="1">
    <location>
        <begin position="148"/>
        <end position="189"/>
    </location>
</feature>
<dbReference type="Pfam" id="PF09725">
    <property type="entry name" value="Fra10Ac1"/>
    <property type="match status" value="1"/>
</dbReference>
<dbReference type="Proteomes" id="UP001182556">
    <property type="component" value="Unassembled WGS sequence"/>
</dbReference>
<organism evidence="2 3">
    <name type="scientific">Papiliotrema laurentii</name>
    <name type="common">Cryptococcus laurentii</name>
    <dbReference type="NCBI Taxonomy" id="5418"/>
    <lineage>
        <taxon>Eukaryota</taxon>
        <taxon>Fungi</taxon>
        <taxon>Dikarya</taxon>
        <taxon>Basidiomycota</taxon>
        <taxon>Agaricomycotina</taxon>
        <taxon>Tremellomycetes</taxon>
        <taxon>Tremellales</taxon>
        <taxon>Rhynchogastremaceae</taxon>
        <taxon>Papiliotrema</taxon>
    </lineage>
</organism>
<accession>A0AAD9L9V3</accession>
<sequence>MSWKTSGKLLSGPPTSSNTNKLDPRFRPNLGGLSAFQREQQLVARYGGYEAPQEERKSEWDVLKENHRFIRDDEEPGNVSWEERLARAYESKLFKEFALWQIDLKHFKSRRLALRWRTAEEVVDGIGEDTCASLRCKYHRPLPTSPRDNSRLWEDDDIASTSGPSSSAFRDREAGYDIDKRGGKRSKRRRRMPELRSFELPFVYEEAGERKEALVKVRLCPKCQAKLTWKPGKDELHSGDEDGEEERGDRDYRRERVREGSRSERRRGLHFDSDGDDSSRRDSGRRCDRDFEHDRRDHSRDRGKPHLSERHHRRSRSRSPTARRRHRHDSDTP</sequence>
<proteinExistence type="predicted"/>
<feature type="region of interest" description="Disordered" evidence="1">
    <location>
        <begin position="1"/>
        <end position="28"/>
    </location>
</feature>